<feature type="transmembrane region" description="Helical" evidence="1">
    <location>
        <begin position="59"/>
        <end position="81"/>
    </location>
</feature>
<name>A0A060BJ73_APIMS</name>
<dbReference type="EMBL" id="KJ601784">
    <property type="protein sequence ID" value="AIA77375.1"/>
    <property type="molecule type" value="Genomic_DNA"/>
</dbReference>
<dbReference type="EMBL" id="MG552699">
    <property type="protein sequence ID" value="AUW36358.1"/>
    <property type="molecule type" value="Genomic_DNA"/>
</dbReference>
<accession>A0A060BJ73</accession>
<keyword evidence="2" id="KW-0496">Mitochondrion</keyword>
<evidence type="ECO:0000313" key="2">
    <source>
        <dbReference type="EMBL" id="AIA77375.1"/>
    </source>
</evidence>
<organism evidence="2">
    <name type="scientific">Apis mellifera scutellata</name>
    <name type="common">Africanized honey bee</name>
    <dbReference type="NCBI Taxonomy" id="212527"/>
    <lineage>
        <taxon>Eukaryota</taxon>
        <taxon>Metazoa</taxon>
        <taxon>Ecdysozoa</taxon>
        <taxon>Arthropoda</taxon>
        <taxon>Hexapoda</taxon>
        <taxon>Insecta</taxon>
        <taxon>Pterygota</taxon>
        <taxon>Neoptera</taxon>
        <taxon>Endopterygota</taxon>
        <taxon>Hymenoptera</taxon>
        <taxon>Apocrita</taxon>
        <taxon>Aculeata</taxon>
        <taxon>Apoidea</taxon>
        <taxon>Anthophila</taxon>
        <taxon>Apidae</taxon>
        <taxon>Apis</taxon>
    </lineage>
</organism>
<protein>
    <submittedName>
        <fullName evidence="2">NADH dehydrogenase subunit 6</fullName>
    </submittedName>
</protein>
<sequence>MMLTIIMLSKIFMSSLISMILTIYLNNIFNSPSMLLIYLISYSIYMSLMMFTMCSMNSLLILMILIVFLSGMLVMFSYFISLINEPLKLKMKPFIQTLFLIIITMKIYNKLSQNEHYFNYFKNIDLMYLYMKMNSTLFFIMILMLIITLILMTKITYIEKKTLRKKK</sequence>
<gene>
    <name evidence="2" type="primary">ND6</name>
</gene>
<evidence type="ECO:0000313" key="3">
    <source>
        <dbReference type="EMBL" id="AUW36345.1"/>
    </source>
</evidence>
<reference evidence="2" key="1">
    <citation type="journal article" date="2014" name="Mitochondrial DNA">
        <title>The complete mitochondrial genome of the invasive Africanized Honey Bee, Apis mellifera scutellata (Insecta: Hymenoptera: Apidae).</title>
        <authorList>
            <person name="Gibson J.D."/>
            <person name="Hunt G.J."/>
        </authorList>
    </citation>
    <scope>NUCLEOTIDE SEQUENCE</scope>
</reference>
<feature type="transmembrane region" description="Helical" evidence="1">
    <location>
        <begin position="136"/>
        <end position="157"/>
    </location>
</feature>
<evidence type="ECO:0000256" key="1">
    <source>
        <dbReference type="SAM" id="Phobius"/>
    </source>
</evidence>
<proteinExistence type="predicted"/>
<keyword evidence="1" id="KW-1133">Transmembrane helix</keyword>
<dbReference type="EMBL" id="MG552702">
    <property type="protein sequence ID" value="AUW36397.1"/>
    <property type="molecule type" value="Genomic_DNA"/>
</dbReference>
<reference evidence="3" key="2">
    <citation type="journal article" date="2018" name="Sci. Rep.">
        <title>Mitochondrial genome diversity and population structure of two western honey bee subspecies in the Republic of South Africa.</title>
        <authorList>
            <person name="Eimanifar A."/>
            <person name="Kimball R.T."/>
            <person name="Braun E.L."/>
            <person name="Ellis J.D."/>
        </authorList>
    </citation>
    <scope>NUCLEOTIDE SEQUENCE</scope>
</reference>
<dbReference type="EMBL" id="MG552703">
    <property type="protein sequence ID" value="AUW36410.1"/>
    <property type="molecule type" value="Genomic_DNA"/>
</dbReference>
<dbReference type="EMBL" id="MG552700">
    <property type="protein sequence ID" value="AUW36371.1"/>
    <property type="molecule type" value="Genomic_DNA"/>
</dbReference>
<geneLocation type="mitochondrion" evidence="2"/>
<dbReference type="EMBL" id="MG552698">
    <property type="protein sequence ID" value="AUW36345.1"/>
    <property type="molecule type" value="Genomic_DNA"/>
</dbReference>
<keyword evidence="1" id="KW-0472">Membrane</keyword>
<keyword evidence="1" id="KW-0812">Transmembrane</keyword>
<feature type="transmembrane region" description="Helical" evidence="1">
    <location>
        <begin position="6"/>
        <end position="28"/>
    </location>
</feature>
<feature type="transmembrane region" description="Helical" evidence="1">
    <location>
        <begin position="35"/>
        <end position="53"/>
    </location>
</feature>
<dbReference type="EMBL" id="MG552701">
    <property type="protein sequence ID" value="AUW36384.1"/>
    <property type="molecule type" value="Genomic_DNA"/>
</dbReference>
<dbReference type="AlphaFoldDB" id="A0A060BJ73"/>